<sequence>MKDKNIVPKSKKIKSFFARVILYFLGRAFVASAKHDIYVKKEIENWPDSLKILIKIQSFGPCLLMKKEKGTLKYLGSKEEDCEFAVYFKNIETALLVLTGRLGIDMAYAQHRFSMKGDIIAFGMPFVRCLYIVEAHLFPSFIAKKILKRMPKKGTSSFKIYMGTLFGI</sequence>
<name>A0A1T4YDZ5_9CLOT</name>
<dbReference type="RefSeq" id="WP_078697729.1">
    <property type="nucleotide sequence ID" value="NZ_FUYH01000036.1"/>
</dbReference>
<organism evidence="1 2">
    <name type="scientific">Caloramator quimbayensis</name>
    <dbReference type="NCBI Taxonomy" id="1147123"/>
    <lineage>
        <taxon>Bacteria</taxon>
        <taxon>Bacillati</taxon>
        <taxon>Bacillota</taxon>
        <taxon>Clostridia</taxon>
        <taxon>Eubacteriales</taxon>
        <taxon>Clostridiaceae</taxon>
        <taxon>Caloramator</taxon>
    </lineage>
</organism>
<evidence type="ECO:0008006" key="3">
    <source>
        <dbReference type="Google" id="ProtNLM"/>
    </source>
</evidence>
<keyword evidence="2" id="KW-1185">Reference proteome</keyword>
<reference evidence="2" key="1">
    <citation type="submission" date="2017-02" db="EMBL/GenBank/DDBJ databases">
        <authorList>
            <person name="Varghese N."/>
            <person name="Submissions S."/>
        </authorList>
    </citation>
    <scope>NUCLEOTIDE SEQUENCE [LARGE SCALE GENOMIC DNA]</scope>
    <source>
        <strain evidence="2">USBA 833</strain>
    </source>
</reference>
<accession>A0A1T4YDZ5</accession>
<dbReference type="EMBL" id="FUYH01000036">
    <property type="protein sequence ID" value="SKA99541.1"/>
    <property type="molecule type" value="Genomic_DNA"/>
</dbReference>
<dbReference type="STRING" id="1147123.SAMN05443428_13616"/>
<evidence type="ECO:0000313" key="1">
    <source>
        <dbReference type="EMBL" id="SKA99541.1"/>
    </source>
</evidence>
<gene>
    <name evidence="1" type="ORF">SAMN05443428_13616</name>
</gene>
<evidence type="ECO:0000313" key="2">
    <source>
        <dbReference type="Proteomes" id="UP000190105"/>
    </source>
</evidence>
<dbReference type="AlphaFoldDB" id="A0A1T4YDZ5"/>
<proteinExistence type="predicted"/>
<protein>
    <recommendedName>
        <fullName evidence="3">SCP-2 sterol transfer family protein</fullName>
    </recommendedName>
</protein>
<dbReference type="OrthoDB" id="1642498at2"/>
<dbReference type="Proteomes" id="UP000190105">
    <property type="component" value="Unassembled WGS sequence"/>
</dbReference>